<dbReference type="InterPro" id="IPR039425">
    <property type="entry name" value="RNA_pol_sigma-70-like"/>
</dbReference>
<evidence type="ECO:0000256" key="5">
    <source>
        <dbReference type="ARBA" id="ARBA00023163"/>
    </source>
</evidence>
<dbReference type="Pfam" id="PF04542">
    <property type="entry name" value="Sigma70_r2"/>
    <property type="match status" value="1"/>
</dbReference>
<sequence length="193" mass="22780">MLFKKNRKKVELSEKEFRLIYDLFYERVYRDAYFVIKDRYLAQDIVQDTFVKAYKHISNLESREKLGAWLSTIATRTAIDLIRKQNTWNGIPTEDLALNYMHSKQEIASSVEVIVENELIQEALIVKISELKPEYREVIVLKYIHELKDTEIAQWTDLKEGTVKSRIHRAKKELRVLIQKDESCKPLFGGEIS</sequence>
<comment type="caution">
    <text evidence="9">The sequence shown here is derived from an EMBL/GenBank/DDBJ whole genome shotgun (WGS) entry which is preliminary data.</text>
</comment>
<evidence type="ECO:0000256" key="3">
    <source>
        <dbReference type="ARBA" id="ARBA00023082"/>
    </source>
</evidence>
<feature type="domain" description="RNA polymerase sigma-70 region 2" evidence="7">
    <location>
        <begin position="21"/>
        <end position="86"/>
    </location>
</feature>
<dbReference type="InterPro" id="IPR036388">
    <property type="entry name" value="WH-like_DNA-bd_sf"/>
</dbReference>
<keyword evidence="10" id="KW-1185">Reference proteome</keyword>
<evidence type="ECO:0000256" key="6">
    <source>
        <dbReference type="RuleBase" id="RU000716"/>
    </source>
</evidence>
<evidence type="ECO:0000256" key="1">
    <source>
        <dbReference type="ARBA" id="ARBA00010641"/>
    </source>
</evidence>
<dbReference type="PANTHER" id="PTHR43133">
    <property type="entry name" value="RNA POLYMERASE ECF-TYPE SIGMA FACTO"/>
    <property type="match status" value="1"/>
</dbReference>
<dbReference type="GO" id="GO:0003677">
    <property type="term" value="F:DNA binding"/>
    <property type="evidence" value="ECO:0007669"/>
    <property type="project" value="UniProtKB-KW"/>
</dbReference>
<dbReference type="InterPro" id="IPR000838">
    <property type="entry name" value="RNA_pol_sigma70_ECF_CS"/>
</dbReference>
<accession>A0A917WYB7</accession>
<comment type="similarity">
    <text evidence="1 6">Belongs to the sigma-70 factor family. ECF subfamily.</text>
</comment>
<evidence type="ECO:0000256" key="4">
    <source>
        <dbReference type="ARBA" id="ARBA00023125"/>
    </source>
</evidence>
<name>A0A917WYB7_9BACI</name>
<keyword evidence="2 6" id="KW-0805">Transcription regulation</keyword>
<dbReference type="RefSeq" id="WP_117156934.1">
    <property type="nucleotide sequence ID" value="NZ_BMLG01000024.1"/>
</dbReference>
<dbReference type="GO" id="GO:0016987">
    <property type="term" value="F:sigma factor activity"/>
    <property type="evidence" value="ECO:0007669"/>
    <property type="project" value="UniProtKB-KW"/>
</dbReference>
<dbReference type="GO" id="GO:0006950">
    <property type="term" value="P:response to stress"/>
    <property type="evidence" value="ECO:0007669"/>
    <property type="project" value="UniProtKB-ARBA"/>
</dbReference>
<dbReference type="CDD" id="cd06171">
    <property type="entry name" value="Sigma70_r4"/>
    <property type="match status" value="1"/>
</dbReference>
<dbReference type="InterPro" id="IPR014284">
    <property type="entry name" value="RNA_pol_sigma-70_dom"/>
</dbReference>
<dbReference type="InterPro" id="IPR013249">
    <property type="entry name" value="RNA_pol_sigma70_r4_t2"/>
</dbReference>
<evidence type="ECO:0000256" key="2">
    <source>
        <dbReference type="ARBA" id="ARBA00023015"/>
    </source>
</evidence>
<dbReference type="NCBIfam" id="TIGR02937">
    <property type="entry name" value="sigma70-ECF"/>
    <property type="match status" value="1"/>
</dbReference>
<keyword evidence="4 6" id="KW-0238">DNA-binding</keyword>
<dbReference type="InterPro" id="IPR007627">
    <property type="entry name" value="RNA_pol_sigma70_r2"/>
</dbReference>
<dbReference type="EMBL" id="BMLG01000024">
    <property type="protein sequence ID" value="GGM40693.1"/>
    <property type="molecule type" value="Genomic_DNA"/>
</dbReference>
<dbReference type="Pfam" id="PF08281">
    <property type="entry name" value="Sigma70_r4_2"/>
    <property type="match status" value="1"/>
</dbReference>
<keyword evidence="5 6" id="KW-0804">Transcription</keyword>
<evidence type="ECO:0000313" key="9">
    <source>
        <dbReference type="EMBL" id="GGM40693.1"/>
    </source>
</evidence>
<dbReference type="SUPFAM" id="SSF88946">
    <property type="entry name" value="Sigma2 domain of RNA polymerase sigma factors"/>
    <property type="match status" value="1"/>
</dbReference>
<gene>
    <name evidence="9" type="primary">sigW</name>
    <name evidence="9" type="ORF">GCM10011351_28590</name>
</gene>
<dbReference type="SUPFAM" id="SSF88659">
    <property type="entry name" value="Sigma3 and sigma4 domains of RNA polymerase sigma factors"/>
    <property type="match status" value="1"/>
</dbReference>
<dbReference type="PROSITE" id="PS01063">
    <property type="entry name" value="SIGMA70_ECF"/>
    <property type="match status" value="1"/>
</dbReference>
<proteinExistence type="inferred from homology"/>
<dbReference type="Proteomes" id="UP000618460">
    <property type="component" value="Unassembled WGS sequence"/>
</dbReference>
<feature type="domain" description="RNA polymerase sigma factor 70 region 4 type 2" evidence="8">
    <location>
        <begin position="122"/>
        <end position="174"/>
    </location>
</feature>
<organism evidence="9 10">
    <name type="scientific">Paraliobacillus quinghaiensis</name>
    <dbReference type="NCBI Taxonomy" id="470815"/>
    <lineage>
        <taxon>Bacteria</taxon>
        <taxon>Bacillati</taxon>
        <taxon>Bacillota</taxon>
        <taxon>Bacilli</taxon>
        <taxon>Bacillales</taxon>
        <taxon>Bacillaceae</taxon>
        <taxon>Paraliobacillus</taxon>
    </lineage>
</organism>
<evidence type="ECO:0000313" key="10">
    <source>
        <dbReference type="Proteomes" id="UP000618460"/>
    </source>
</evidence>
<evidence type="ECO:0000259" key="7">
    <source>
        <dbReference type="Pfam" id="PF04542"/>
    </source>
</evidence>
<dbReference type="InterPro" id="IPR013324">
    <property type="entry name" value="RNA_pol_sigma_r3/r4-like"/>
</dbReference>
<protein>
    <recommendedName>
        <fullName evidence="6">RNA polymerase sigma factor</fullName>
    </recommendedName>
</protein>
<dbReference type="AlphaFoldDB" id="A0A917WYB7"/>
<evidence type="ECO:0000259" key="8">
    <source>
        <dbReference type="Pfam" id="PF08281"/>
    </source>
</evidence>
<keyword evidence="3 6" id="KW-0731">Sigma factor</keyword>
<dbReference type="PANTHER" id="PTHR43133:SF60">
    <property type="entry name" value="RNA POLYMERASE SIGMA FACTOR SIGV"/>
    <property type="match status" value="1"/>
</dbReference>
<dbReference type="Gene3D" id="1.10.1740.10">
    <property type="match status" value="1"/>
</dbReference>
<dbReference type="GO" id="GO:0006352">
    <property type="term" value="P:DNA-templated transcription initiation"/>
    <property type="evidence" value="ECO:0007669"/>
    <property type="project" value="InterPro"/>
</dbReference>
<dbReference type="OrthoDB" id="188761at2"/>
<reference evidence="9" key="2">
    <citation type="submission" date="2020-09" db="EMBL/GenBank/DDBJ databases">
        <authorList>
            <person name="Sun Q."/>
            <person name="Zhou Y."/>
        </authorList>
    </citation>
    <scope>NUCLEOTIDE SEQUENCE</scope>
    <source>
        <strain evidence="9">CGMCC 1.6333</strain>
    </source>
</reference>
<dbReference type="Gene3D" id="1.10.10.10">
    <property type="entry name" value="Winged helix-like DNA-binding domain superfamily/Winged helix DNA-binding domain"/>
    <property type="match status" value="1"/>
</dbReference>
<dbReference type="InterPro" id="IPR013325">
    <property type="entry name" value="RNA_pol_sigma_r2"/>
</dbReference>
<reference evidence="9" key="1">
    <citation type="journal article" date="2014" name="Int. J. Syst. Evol. Microbiol.">
        <title>Complete genome sequence of Corynebacterium casei LMG S-19264T (=DSM 44701T), isolated from a smear-ripened cheese.</title>
        <authorList>
            <consortium name="US DOE Joint Genome Institute (JGI-PGF)"/>
            <person name="Walter F."/>
            <person name="Albersmeier A."/>
            <person name="Kalinowski J."/>
            <person name="Ruckert C."/>
        </authorList>
    </citation>
    <scope>NUCLEOTIDE SEQUENCE</scope>
    <source>
        <strain evidence="9">CGMCC 1.6333</strain>
    </source>
</reference>